<dbReference type="SUPFAM" id="SSF51011">
    <property type="entry name" value="Glycosyl hydrolase domain"/>
    <property type="match status" value="1"/>
</dbReference>
<keyword evidence="6" id="KW-1185">Reference proteome</keyword>
<dbReference type="Gene3D" id="3.20.20.70">
    <property type="entry name" value="Aldolase class I"/>
    <property type="match status" value="1"/>
</dbReference>
<comment type="similarity">
    <text evidence="1 4">Belongs to the glycosyl hydrolase 27 family.</text>
</comment>
<keyword evidence="4" id="KW-1015">Disulfide bond</keyword>
<dbReference type="PANTHER" id="PTHR11452:SF42">
    <property type="entry name" value="ALPHA-GALACTOSIDASE"/>
    <property type="match status" value="1"/>
</dbReference>
<dbReference type="RefSeq" id="WP_185131283.1">
    <property type="nucleotide sequence ID" value="NZ_JACJVO010000028.1"/>
</dbReference>
<dbReference type="InterPro" id="IPR013785">
    <property type="entry name" value="Aldolase_TIM"/>
</dbReference>
<evidence type="ECO:0000256" key="1">
    <source>
        <dbReference type="ARBA" id="ARBA00009743"/>
    </source>
</evidence>
<accession>A0A7X0SP76</accession>
<dbReference type="Gene3D" id="2.60.40.1180">
    <property type="entry name" value="Golgi alpha-mannosidase II"/>
    <property type="match status" value="1"/>
</dbReference>
<keyword evidence="3 4" id="KW-0326">Glycosidase</keyword>
<dbReference type="Proteomes" id="UP000564644">
    <property type="component" value="Unassembled WGS sequence"/>
</dbReference>
<proteinExistence type="inferred from homology"/>
<evidence type="ECO:0000313" key="5">
    <source>
        <dbReference type="EMBL" id="MBB6733625.1"/>
    </source>
</evidence>
<dbReference type="InterPro" id="IPR017853">
    <property type="entry name" value="GH"/>
</dbReference>
<evidence type="ECO:0000256" key="4">
    <source>
        <dbReference type="RuleBase" id="RU361168"/>
    </source>
</evidence>
<protein>
    <recommendedName>
        <fullName evidence="4">Alpha-galactosidase</fullName>
        <ecNumber evidence="4">3.2.1.22</ecNumber>
    </recommendedName>
    <alternativeName>
        <fullName evidence="4">Melibiase</fullName>
    </alternativeName>
</protein>
<evidence type="ECO:0000256" key="2">
    <source>
        <dbReference type="ARBA" id="ARBA00022801"/>
    </source>
</evidence>
<evidence type="ECO:0000256" key="3">
    <source>
        <dbReference type="ARBA" id="ARBA00023295"/>
    </source>
</evidence>
<dbReference type="EMBL" id="JACJVO010000028">
    <property type="protein sequence ID" value="MBB6733625.1"/>
    <property type="molecule type" value="Genomic_DNA"/>
</dbReference>
<dbReference type="CDD" id="cd14792">
    <property type="entry name" value="GH27"/>
    <property type="match status" value="1"/>
</dbReference>
<dbReference type="SUPFAM" id="SSF51445">
    <property type="entry name" value="(Trans)glycosidases"/>
    <property type="match status" value="1"/>
</dbReference>
<dbReference type="EC" id="3.2.1.22" evidence="4"/>
<dbReference type="PRINTS" id="PR00740">
    <property type="entry name" value="GLHYDRLASE27"/>
</dbReference>
<name>A0A7X0SP76_9BACL</name>
<keyword evidence="2 4" id="KW-0378">Hydrolase</keyword>
<dbReference type="GO" id="GO:0005975">
    <property type="term" value="P:carbohydrate metabolic process"/>
    <property type="evidence" value="ECO:0007669"/>
    <property type="project" value="InterPro"/>
</dbReference>
<dbReference type="GO" id="GO:0004557">
    <property type="term" value="F:alpha-galactosidase activity"/>
    <property type="evidence" value="ECO:0007669"/>
    <property type="project" value="UniProtKB-EC"/>
</dbReference>
<comment type="catalytic activity">
    <reaction evidence="4">
        <text>Hydrolysis of terminal, non-reducing alpha-D-galactose residues in alpha-D-galactosides, including galactose oligosaccharides, galactomannans and galactolipids.</text>
        <dbReference type="EC" id="3.2.1.22"/>
    </reaction>
</comment>
<gene>
    <name evidence="5" type="ORF">H7C18_22120</name>
</gene>
<organism evidence="5 6">
    <name type="scientific">Cohnella zeiphila</name>
    <dbReference type="NCBI Taxonomy" id="2761120"/>
    <lineage>
        <taxon>Bacteria</taxon>
        <taxon>Bacillati</taxon>
        <taxon>Bacillota</taxon>
        <taxon>Bacilli</taxon>
        <taxon>Bacillales</taxon>
        <taxon>Paenibacillaceae</taxon>
        <taxon>Cohnella</taxon>
    </lineage>
</organism>
<dbReference type="Pfam" id="PF16499">
    <property type="entry name" value="Melibiase_2"/>
    <property type="match status" value="1"/>
</dbReference>
<reference evidence="5 6" key="1">
    <citation type="submission" date="2020-08" db="EMBL/GenBank/DDBJ databases">
        <title>Cohnella phylogeny.</title>
        <authorList>
            <person name="Dunlap C."/>
        </authorList>
    </citation>
    <scope>NUCLEOTIDE SEQUENCE [LARGE SCALE GENOMIC DNA]</scope>
    <source>
        <strain evidence="5 6">CBP 2801</strain>
    </source>
</reference>
<dbReference type="AlphaFoldDB" id="A0A7X0SP76"/>
<dbReference type="InterPro" id="IPR013780">
    <property type="entry name" value="Glyco_hydro_b"/>
</dbReference>
<dbReference type="PANTHER" id="PTHR11452">
    <property type="entry name" value="ALPHA-GALACTOSIDASE/ALPHA-N-ACETYLGALACTOSAMINIDASE"/>
    <property type="match status" value="1"/>
</dbReference>
<dbReference type="InterPro" id="IPR002241">
    <property type="entry name" value="Glyco_hydro_27"/>
</dbReference>
<comment type="caution">
    <text evidence="5">The sequence shown here is derived from an EMBL/GenBank/DDBJ whole genome shotgun (WGS) entry which is preliminary data.</text>
</comment>
<evidence type="ECO:0000313" key="6">
    <source>
        <dbReference type="Proteomes" id="UP000564644"/>
    </source>
</evidence>
<sequence length="452" mass="50467">MSVNGREVGPEGTLPRLTPRPPLGWNSFDCYGCAASEEALLINAEAMAKLLKPSGYEYFVVDNGWFAEYELAEGSRYPAVRHADDVNLDEYGRLQPSQCYFPSGIRRLIDRVHELGLKFGIHVMRGIPRKAVALNLPVYGTTYRASDIADPADICTWCPYNYGVNMDHPGAQPFYDSWIHMLAEWGVDFIKADDITGHPREIEAISKAIRTSGRDIVLSLSPGGQTTPKNMDVYRQANLLRTTRDIWDNRADLDKAFHAWHAYNEFRQEGFWLDLDMIPFGHLQLWKPRTDGASYEESAAEEQLSGKGHERMSGLSANQKRTFITIRALAASPLFMGGDLPTSDEFSISLITNPDILACNQNGVMGFRAHEDKGIEVWKTPGRSDTGAGWIGIFNRTTETQKVRLKLGQLALNNSGATSIRSIWPTPSHKLLNGVLSAEIEGDGVLFLHYQE</sequence>